<dbReference type="GeneID" id="95522229"/>
<evidence type="ECO:0000256" key="1">
    <source>
        <dbReference type="SAM" id="Phobius"/>
    </source>
</evidence>
<protein>
    <submittedName>
        <fullName evidence="2">Uncharacterized protein</fullName>
    </submittedName>
</protein>
<evidence type="ECO:0000313" key="3">
    <source>
        <dbReference type="Proteomes" id="UP000252698"/>
    </source>
</evidence>
<keyword evidence="1" id="KW-1133">Transmembrane helix</keyword>
<proteinExistence type="predicted"/>
<evidence type="ECO:0000313" key="2">
    <source>
        <dbReference type="EMBL" id="AXE80132.1"/>
    </source>
</evidence>
<dbReference type="RefSeq" id="WP_114246592.1">
    <property type="nucleotide sequence ID" value="NZ_CP027306.1"/>
</dbReference>
<accession>A0A2Z5JIQ5</accession>
<gene>
    <name evidence="2" type="ORF">C5746_27910</name>
</gene>
<organism evidence="2 3">
    <name type="scientific">Streptomyces atratus</name>
    <dbReference type="NCBI Taxonomy" id="1893"/>
    <lineage>
        <taxon>Bacteria</taxon>
        <taxon>Bacillati</taxon>
        <taxon>Actinomycetota</taxon>
        <taxon>Actinomycetes</taxon>
        <taxon>Kitasatosporales</taxon>
        <taxon>Streptomycetaceae</taxon>
        <taxon>Streptomyces</taxon>
    </lineage>
</organism>
<dbReference type="Proteomes" id="UP000252698">
    <property type="component" value="Chromosome"/>
</dbReference>
<feature type="transmembrane region" description="Helical" evidence="1">
    <location>
        <begin position="38"/>
        <end position="59"/>
    </location>
</feature>
<sequence length="255" mass="26716">MNDVHELLGRVAADAGQPVISTQAVYAGAARVRLRRRVTVSAAALAVVAAGVVAVPGLASGTKPKESSVAAPAELAENTGRAEQLVKLLPKDVGSVEQVSLAVVIKNATPEQAKEDPVGPLDGQYAVRRDGGVGYLTVDLRDAESVVKKFGGLDPAADLCKPTNGEHRPADCVREELPDGRVLTSWSDPMKYGGTPLWGPELVGRLVLKDGGLLAVRSSTGLVSEQAQGPLLKTPPLTRAQMRTLMLSPELLPKK</sequence>
<dbReference type="AlphaFoldDB" id="A0A2Z5JIQ5"/>
<keyword evidence="1" id="KW-0812">Transmembrane</keyword>
<keyword evidence="1" id="KW-0472">Membrane</keyword>
<name>A0A2Z5JIQ5_STRAR</name>
<reference evidence="2 3" key="1">
    <citation type="journal article" date="2018" name="Front. Microbiol.">
        <title>Genome Sequencing of Streptomyces atratus SCSIOZH16 and Activation Production of Nocardamine via Metabolic Engineering.</title>
        <authorList>
            <person name="Li Y."/>
            <person name="Zhang C."/>
            <person name="Liu C."/>
            <person name="Ju J."/>
            <person name="Ma J."/>
        </authorList>
    </citation>
    <scope>NUCLEOTIDE SEQUENCE [LARGE SCALE GENOMIC DNA]</scope>
    <source>
        <strain evidence="2 3">SCSIO_ZH16</strain>
    </source>
</reference>
<dbReference type="EMBL" id="CP027306">
    <property type="protein sequence ID" value="AXE80132.1"/>
    <property type="molecule type" value="Genomic_DNA"/>
</dbReference>
<dbReference type="KEGG" id="sata:C5746_27910"/>